<dbReference type="GO" id="GO:0046983">
    <property type="term" value="F:protein dimerization activity"/>
    <property type="evidence" value="ECO:0007669"/>
    <property type="project" value="InterPro"/>
</dbReference>
<evidence type="ECO:0000313" key="2">
    <source>
        <dbReference type="EMBL" id="EJF59692.1"/>
    </source>
</evidence>
<dbReference type="Proteomes" id="UP000053319">
    <property type="component" value="Unassembled WGS sequence"/>
</dbReference>
<dbReference type="InterPro" id="IPR008906">
    <property type="entry name" value="HATC_C_dom"/>
</dbReference>
<reference evidence="2 3" key="1">
    <citation type="journal article" date="2012" name="Science">
        <title>The Paleozoic origin of enzymatic lignin decomposition reconstructed from 31 fungal genomes.</title>
        <authorList>
            <person name="Floudas D."/>
            <person name="Binder M."/>
            <person name="Riley R."/>
            <person name="Barry K."/>
            <person name="Blanchette R.A."/>
            <person name="Henrissat B."/>
            <person name="Martinez A.T."/>
            <person name="Otillar R."/>
            <person name="Spatafora J.W."/>
            <person name="Yadav J.S."/>
            <person name="Aerts A."/>
            <person name="Benoit I."/>
            <person name="Boyd A."/>
            <person name="Carlson A."/>
            <person name="Copeland A."/>
            <person name="Coutinho P.M."/>
            <person name="de Vries R.P."/>
            <person name="Ferreira P."/>
            <person name="Findley K."/>
            <person name="Foster B."/>
            <person name="Gaskell J."/>
            <person name="Glotzer D."/>
            <person name="Gorecki P."/>
            <person name="Heitman J."/>
            <person name="Hesse C."/>
            <person name="Hori C."/>
            <person name="Igarashi K."/>
            <person name="Jurgens J.A."/>
            <person name="Kallen N."/>
            <person name="Kersten P."/>
            <person name="Kohler A."/>
            <person name="Kuees U."/>
            <person name="Kumar T.K.A."/>
            <person name="Kuo A."/>
            <person name="LaButti K."/>
            <person name="Larrondo L.F."/>
            <person name="Lindquist E."/>
            <person name="Ling A."/>
            <person name="Lombard V."/>
            <person name="Lucas S."/>
            <person name="Lundell T."/>
            <person name="Martin R."/>
            <person name="McLaughlin D.J."/>
            <person name="Morgenstern I."/>
            <person name="Morin E."/>
            <person name="Murat C."/>
            <person name="Nagy L.G."/>
            <person name="Nolan M."/>
            <person name="Ohm R.A."/>
            <person name="Patyshakuliyeva A."/>
            <person name="Rokas A."/>
            <person name="Ruiz-Duenas F.J."/>
            <person name="Sabat G."/>
            <person name="Salamov A."/>
            <person name="Samejima M."/>
            <person name="Schmutz J."/>
            <person name="Slot J.C."/>
            <person name="St John F."/>
            <person name="Stenlid J."/>
            <person name="Sun H."/>
            <person name="Sun S."/>
            <person name="Syed K."/>
            <person name="Tsang A."/>
            <person name="Wiebenga A."/>
            <person name="Young D."/>
            <person name="Pisabarro A."/>
            <person name="Eastwood D.C."/>
            <person name="Martin F."/>
            <person name="Cullen D."/>
            <person name="Grigoriev I.V."/>
            <person name="Hibbett D.S."/>
        </authorList>
    </citation>
    <scope>NUCLEOTIDE SEQUENCE [LARGE SCALE GENOMIC DNA]</scope>
    <source>
        <strain evidence="2 3">LYAD-421 SS1</strain>
    </source>
</reference>
<dbReference type="InterPro" id="IPR012337">
    <property type="entry name" value="RNaseH-like_sf"/>
</dbReference>
<protein>
    <recommendedName>
        <fullName evidence="1">HAT C-terminal dimerisation domain-containing protein</fullName>
    </recommendedName>
</protein>
<dbReference type="AlphaFoldDB" id="R7SXJ9"/>
<gene>
    <name evidence="2" type="ORF">DICSQDRAFT_26240</name>
</gene>
<dbReference type="GeneID" id="18841699"/>
<accession>R7SXJ9</accession>
<sequence>WPTLGRMSIDILPIAAASVGIESLFSRAKQVSTDRRSTLDPELFEQIECLKYY</sequence>
<proteinExistence type="predicted"/>
<dbReference type="SUPFAM" id="SSF53098">
    <property type="entry name" value="Ribonuclease H-like"/>
    <property type="match status" value="1"/>
</dbReference>
<dbReference type="HOGENOM" id="CLU_009123_15_4_1"/>
<dbReference type="Pfam" id="PF05699">
    <property type="entry name" value="Dimer_Tnp_hAT"/>
    <property type="match status" value="1"/>
</dbReference>
<feature type="non-terminal residue" evidence="2">
    <location>
        <position position="53"/>
    </location>
</feature>
<evidence type="ECO:0000259" key="1">
    <source>
        <dbReference type="Pfam" id="PF05699"/>
    </source>
</evidence>
<organism evidence="2 3">
    <name type="scientific">Dichomitus squalens (strain LYAD-421)</name>
    <name type="common">Western red white-rot fungus</name>
    <dbReference type="NCBI Taxonomy" id="732165"/>
    <lineage>
        <taxon>Eukaryota</taxon>
        <taxon>Fungi</taxon>
        <taxon>Dikarya</taxon>
        <taxon>Basidiomycota</taxon>
        <taxon>Agaricomycotina</taxon>
        <taxon>Agaricomycetes</taxon>
        <taxon>Polyporales</taxon>
        <taxon>Polyporaceae</taxon>
        <taxon>Dichomitus</taxon>
    </lineage>
</organism>
<dbReference type="EMBL" id="JH719422">
    <property type="protein sequence ID" value="EJF59692.1"/>
    <property type="molecule type" value="Genomic_DNA"/>
</dbReference>
<feature type="domain" description="HAT C-terminal dimerisation" evidence="1">
    <location>
        <begin position="2"/>
        <end position="51"/>
    </location>
</feature>
<dbReference type="RefSeq" id="XP_007367630.1">
    <property type="nucleotide sequence ID" value="XM_007367568.1"/>
</dbReference>
<name>R7SXJ9_DICSQ</name>
<evidence type="ECO:0000313" key="3">
    <source>
        <dbReference type="Proteomes" id="UP000053319"/>
    </source>
</evidence>
<dbReference type="KEGG" id="dsq:DICSQDRAFT_26240"/>
<feature type="non-terminal residue" evidence="2">
    <location>
        <position position="1"/>
    </location>
</feature>